<evidence type="ECO:0000313" key="4">
    <source>
        <dbReference type="Proteomes" id="UP001386437"/>
    </source>
</evidence>
<comment type="catalytic activity">
    <reaction evidence="1">
        <text>a phosphate monoester + H2O = an alcohol + phosphate</text>
        <dbReference type="Rhea" id="RHEA:15017"/>
        <dbReference type="ChEBI" id="CHEBI:15377"/>
        <dbReference type="ChEBI" id="CHEBI:30879"/>
        <dbReference type="ChEBI" id="CHEBI:43474"/>
        <dbReference type="ChEBI" id="CHEBI:67140"/>
        <dbReference type="EC" id="3.1.3.2"/>
    </reaction>
</comment>
<dbReference type="RefSeq" id="WP_054923648.1">
    <property type="nucleotide sequence ID" value="NZ_JACFYJ010000056.1"/>
</dbReference>
<proteinExistence type="inferred from homology"/>
<dbReference type="Pfam" id="PF01569">
    <property type="entry name" value="PAP2"/>
    <property type="match status" value="1"/>
</dbReference>
<dbReference type="InterPro" id="IPR000326">
    <property type="entry name" value="PAP2/HPO"/>
</dbReference>
<dbReference type="InterPro" id="IPR036938">
    <property type="entry name" value="PAP2/HPO_sf"/>
</dbReference>
<keyword evidence="1" id="KW-0378">Hydrolase</keyword>
<dbReference type="PIRSF" id="PIRSF000897">
    <property type="entry name" value="Acid_Ptase_ClsA"/>
    <property type="match status" value="1"/>
</dbReference>
<dbReference type="InterPro" id="IPR001011">
    <property type="entry name" value="Acid_Pase_classA_bac"/>
</dbReference>
<dbReference type="SUPFAM" id="SSF48317">
    <property type="entry name" value="Acid phosphatase/Vanadium-dependent haloperoxidase"/>
    <property type="match status" value="1"/>
</dbReference>
<evidence type="ECO:0000313" key="3">
    <source>
        <dbReference type="EMBL" id="MEI6000679.1"/>
    </source>
</evidence>
<dbReference type="Gene3D" id="1.20.144.10">
    <property type="entry name" value="Phosphatidic acid phosphatase type 2/haloperoxidase"/>
    <property type="match status" value="1"/>
</dbReference>
<dbReference type="EMBL" id="JACFYJ010000056">
    <property type="protein sequence ID" value="MEI6000679.1"/>
    <property type="molecule type" value="Genomic_DNA"/>
</dbReference>
<sequence>MAAGTCALTFASAISAQQQQPQPAPVKEFRPGYLTGYLAAAELPNSLELVPPAPATGSAQAQADDAFNKASQTLRDTARGKLATADAQLSFPAAADAFSCAVGVAINSTETPYLYQLMRRSLTDVGLSTYRAKNTYNRTRPFVAGSQSTCTPAEEVALRKDGSYPSGHAAIGWGWALILSELSPGQSQAVLARGLSFGESRSICNVHWASDISAGRLMGAATVARLHGSSEFEADMKQAAIEIAAQRAKGKLPAHDCAEEAAALAIKAKQP</sequence>
<reference evidence="3 4" key="1">
    <citation type="journal article" date="2022" name="Arch. Microbiol.">
        <title>Paraburkholderia bengalensis sp. nov. isolated from roots of Oryza sativa, IR64.</title>
        <authorList>
            <person name="Nag P."/>
            <person name="Mondal N."/>
            <person name="Sarkar J."/>
            <person name="Das S."/>
        </authorList>
    </citation>
    <scope>NUCLEOTIDE SEQUENCE [LARGE SCALE GENOMIC DNA]</scope>
    <source>
        <strain evidence="3 4">IR64_4_BI</strain>
    </source>
</reference>
<evidence type="ECO:0000256" key="1">
    <source>
        <dbReference type="PIRNR" id="PIRNR000897"/>
    </source>
</evidence>
<accession>A0ABU8IYU3</accession>
<name>A0ABU8IYU3_9BURK</name>
<organism evidence="3 4">
    <name type="scientific">Paraburkholderia bengalensis</name>
    <dbReference type="NCBI Taxonomy" id="2747562"/>
    <lineage>
        <taxon>Bacteria</taxon>
        <taxon>Pseudomonadati</taxon>
        <taxon>Pseudomonadota</taxon>
        <taxon>Betaproteobacteria</taxon>
        <taxon>Burkholderiales</taxon>
        <taxon>Burkholderiaceae</taxon>
        <taxon>Paraburkholderia</taxon>
    </lineage>
</organism>
<comment type="similarity">
    <text evidence="1">Belongs to the class A bacterial acid phosphatase family.</text>
</comment>
<gene>
    <name evidence="3" type="ORF">H3V53_26870</name>
</gene>
<dbReference type="CDD" id="cd03397">
    <property type="entry name" value="PAP2_acid_phosphatase"/>
    <property type="match status" value="1"/>
</dbReference>
<dbReference type="SMART" id="SM00014">
    <property type="entry name" value="acidPPc"/>
    <property type="match status" value="1"/>
</dbReference>
<comment type="caution">
    <text evidence="3">The sequence shown here is derived from an EMBL/GenBank/DDBJ whole genome shotgun (WGS) entry which is preliminary data.</text>
</comment>
<feature type="domain" description="Phosphatidic acid phosphatase type 2/haloperoxidase" evidence="2">
    <location>
        <begin position="116"/>
        <end position="227"/>
    </location>
</feature>
<protein>
    <recommendedName>
        <fullName evidence="1">Acid phosphatase</fullName>
        <ecNumber evidence="1">3.1.3.2</ecNumber>
    </recommendedName>
</protein>
<dbReference type="PRINTS" id="PR00483">
    <property type="entry name" value="BACPHPHTASE"/>
</dbReference>
<dbReference type="Proteomes" id="UP001386437">
    <property type="component" value="Unassembled WGS sequence"/>
</dbReference>
<dbReference type="EC" id="3.1.3.2" evidence="1"/>
<evidence type="ECO:0000259" key="2">
    <source>
        <dbReference type="SMART" id="SM00014"/>
    </source>
</evidence>
<keyword evidence="4" id="KW-1185">Reference proteome</keyword>